<evidence type="ECO:0000256" key="2">
    <source>
        <dbReference type="ARBA" id="ARBA00023125"/>
    </source>
</evidence>
<dbReference type="RefSeq" id="WP_110308811.1">
    <property type="nucleotide sequence ID" value="NZ_QICL01000001.1"/>
</dbReference>
<dbReference type="AlphaFoldDB" id="A0A2V3PUP3"/>
<dbReference type="PANTHER" id="PTHR44688:SF16">
    <property type="entry name" value="DNA-BINDING TRANSCRIPTIONAL ACTIVATOR DEVR_DOSR"/>
    <property type="match status" value="1"/>
</dbReference>
<dbReference type="PRINTS" id="PR00038">
    <property type="entry name" value="HTHLUXR"/>
</dbReference>
<dbReference type="InterPro" id="IPR016032">
    <property type="entry name" value="Sig_transdc_resp-reg_C-effctor"/>
</dbReference>
<keyword evidence="2" id="KW-0238">DNA-binding</keyword>
<evidence type="ECO:0000313" key="5">
    <source>
        <dbReference type="EMBL" id="PXV68822.1"/>
    </source>
</evidence>
<evidence type="ECO:0000256" key="3">
    <source>
        <dbReference type="ARBA" id="ARBA00023163"/>
    </source>
</evidence>
<keyword evidence="1" id="KW-0805">Transcription regulation</keyword>
<dbReference type="InterPro" id="IPR000792">
    <property type="entry name" value="Tscrpt_reg_LuxR_C"/>
</dbReference>
<gene>
    <name evidence="5" type="ORF">CLV62_10186</name>
</gene>
<sequence length="293" mass="33381">MAFLTPSSILSEIVSVNYLLIPVINRFGIKLGLGDKSVKTISEEYNQNIDFFLTILNTYLNEDYFPEKKLKEFEIDLVTDYLKRTDMYYIHGQITNIEKHLNALIATSDPNNKQLELIRKLFIRFKEALIHRINNGLLDDDTSQALLLDLKNILIKHISGSFNENLCYAVVFSVDSLLNDLTKHNRIREKILKPMIAELAEAGIDDWQSLIGKPKSHQLSDESHTISPRELEVLKLIALGLLNKEIADRLNISLNTVLSHRKNITAKLGIKTVSGLIFYCISHGYISADEIEL</sequence>
<feature type="domain" description="HTH luxR-type" evidence="4">
    <location>
        <begin position="219"/>
        <end position="284"/>
    </location>
</feature>
<proteinExistence type="predicted"/>
<evidence type="ECO:0000256" key="1">
    <source>
        <dbReference type="ARBA" id="ARBA00023015"/>
    </source>
</evidence>
<dbReference type="PANTHER" id="PTHR44688">
    <property type="entry name" value="DNA-BINDING TRANSCRIPTIONAL ACTIVATOR DEVR_DOSR"/>
    <property type="match status" value="1"/>
</dbReference>
<evidence type="ECO:0000313" key="6">
    <source>
        <dbReference type="Proteomes" id="UP000247973"/>
    </source>
</evidence>
<dbReference type="Pfam" id="PF00196">
    <property type="entry name" value="GerE"/>
    <property type="match status" value="1"/>
</dbReference>
<dbReference type="InterPro" id="IPR036388">
    <property type="entry name" value="WH-like_DNA-bd_sf"/>
</dbReference>
<dbReference type="GO" id="GO:0003677">
    <property type="term" value="F:DNA binding"/>
    <property type="evidence" value="ECO:0007669"/>
    <property type="project" value="UniProtKB-KW"/>
</dbReference>
<dbReference type="SUPFAM" id="SSF46894">
    <property type="entry name" value="C-terminal effector domain of the bipartite response regulators"/>
    <property type="match status" value="1"/>
</dbReference>
<dbReference type="PROSITE" id="PS50043">
    <property type="entry name" value="HTH_LUXR_2"/>
    <property type="match status" value="1"/>
</dbReference>
<dbReference type="PROSITE" id="PS00622">
    <property type="entry name" value="HTH_LUXR_1"/>
    <property type="match status" value="1"/>
</dbReference>
<protein>
    <submittedName>
        <fullName evidence="5">Regulatory LuxR family protein</fullName>
    </submittedName>
</protein>
<dbReference type="OrthoDB" id="937463at2"/>
<dbReference type="CDD" id="cd06170">
    <property type="entry name" value="LuxR_C_like"/>
    <property type="match status" value="1"/>
</dbReference>
<keyword evidence="3" id="KW-0804">Transcription</keyword>
<dbReference type="EMBL" id="QICL01000001">
    <property type="protein sequence ID" value="PXV68822.1"/>
    <property type="molecule type" value="Genomic_DNA"/>
</dbReference>
<dbReference type="SMART" id="SM00421">
    <property type="entry name" value="HTH_LUXR"/>
    <property type="match status" value="1"/>
</dbReference>
<name>A0A2V3PUP3_9BACT</name>
<reference evidence="5 6" key="1">
    <citation type="submission" date="2018-03" db="EMBL/GenBank/DDBJ databases">
        <title>Genomic Encyclopedia of Archaeal and Bacterial Type Strains, Phase II (KMG-II): from individual species to whole genera.</title>
        <authorList>
            <person name="Goeker M."/>
        </authorList>
    </citation>
    <scope>NUCLEOTIDE SEQUENCE [LARGE SCALE GENOMIC DNA]</scope>
    <source>
        <strain evidence="5 6">DSM 100214</strain>
    </source>
</reference>
<accession>A0A2V3PUP3</accession>
<dbReference type="Gene3D" id="1.10.10.10">
    <property type="entry name" value="Winged helix-like DNA-binding domain superfamily/Winged helix DNA-binding domain"/>
    <property type="match status" value="1"/>
</dbReference>
<dbReference type="GO" id="GO:0006355">
    <property type="term" value="P:regulation of DNA-templated transcription"/>
    <property type="evidence" value="ECO:0007669"/>
    <property type="project" value="InterPro"/>
</dbReference>
<evidence type="ECO:0000259" key="4">
    <source>
        <dbReference type="PROSITE" id="PS50043"/>
    </source>
</evidence>
<keyword evidence="6" id="KW-1185">Reference proteome</keyword>
<dbReference type="Proteomes" id="UP000247973">
    <property type="component" value="Unassembled WGS sequence"/>
</dbReference>
<comment type="caution">
    <text evidence="5">The sequence shown here is derived from an EMBL/GenBank/DDBJ whole genome shotgun (WGS) entry which is preliminary data.</text>
</comment>
<organism evidence="5 6">
    <name type="scientific">Dysgonomonas alginatilytica</name>
    <dbReference type="NCBI Taxonomy" id="1605892"/>
    <lineage>
        <taxon>Bacteria</taxon>
        <taxon>Pseudomonadati</taxon>
        <taxon>Bacteroidota</taxon>
        <taxon>Bacteroidia</taxon>
        <taxon>Bacteroidales</taxon>
        <taxon>Dysgonomonadaceae</taxon>
        <taxon>Dysgonomonas</taxon>
    </lineage>
</organism>